<accession>A0AAE1U941</accession>
<evidence type="ECO:0000313" key="1">
    <source>
        <dbReference type="EMBL" id="KAK4310309.1"/>
    </source>
</evidence>
<dbReference type="AlphaFoldDB" id="A0AAE1U941"/>
<comment type="caution">
    <text evidence="1">The sequence shown here is derived from an EMBL/GenBank/DDBJ whole genome shotgun (WGS) entry which is preliminary data.</text>
</comment>
<keyword evidence="2" id="KW-1185">Reference proteome</keyword>
<organism evidence="1 2">
    <name type="scientific">Petrolisthes manimaculis</name>
    <dbReference type="NCBI Taxonomy" id="1843537"/>
    <lineage>
        <taxon>Eukaryota</taxon>
        <taxon>Metazoa</taxon>
        <taxon>Ecdysozoa</taxon>
        <taxon>Arthropoda</taxon>
        <taxon>Crustacea</taxon>
        <taxon>Multicrustacea</taxon>
        <taxon>Malacostraca</taxon>
        <taxon>Eumalacostraca</taxon>
        <taxon>Eucarida</taxon>
        <taxon>Decapoda</taxon>
        <taxon>Pleocyemata</taxon>
        <taxon>Anomura</taxon>
        <taxon>Galatheoidea</taxon>
        <taxon>Porcellanidae</taxon>
        <taxon>Petrolisthes</taxon>
    </lineage>
</organism>
<gene>
    <name evidence="1" type="ORF">Pmani_018128</name>
</gene>
<reference evidence="1" key="1">
    <citation type="submission" date="2023-11" db="EMBL/GenBank/DDBJ databases">
        <title>Genome assemblies of two species of porcelain crab, Petrolisthes cinctipes and Petrolisthes manimaculis (Anomura: Porcellanidae).</title>
        <authorList>
            <person name="Angst P."/>
        </authorList>
    </citation>
    <scope>NUCLEOTIDE SEQUENCE</scope>
    <source>
        <strain evidence="1">PB745_02</strain>
        <tissue evidence="1">Gill</tissue>
    </source>
</reference>
<sequence length="198" mass="22634">MMKVMVDGLAANNSQGQITSIVSQALEIRKLSNCVTFVVVSDDAIFLTTFAELCLKLRLMIWSSRLLVFTRRFMEELDGLHKFLSVSNSMVFTLFDRVRLPRVSVNVVLPYTGPKYNIRQIADWTLAQGLTLTSDTRLFPEKFSKFLVAPTLDVGIELLPHHKIYWTQDKHAEGGQRLIFEGTMDKTVQYYAKSMNFT</sequence>
<protein>
    <submittedName>
        <fullName evidence="1">Uncharacterized protein</fullName>
    </submittedName>
</protein>
<proteinExistence type="predicted"/>
<dbReference type="EMBL" id="JAWZYT010001649">
    <property type="protein sequence ID" value="KAK4310309.1"/>
    <property type="molecule type" value="Genomic_DNA"/>
</dbReference>
<dbReference type="Proteomes" id="UP001292094">
    <property type="component" value="Unassembled WGS sequence"/>
</dbReference>
<name>A0AAE1U941_9EUCA</name>
<evidence type="ECO:0000313" key="2">
    <source>
        <dbReference type="Proteomes" id="UP001292094"/>
    </source>
</evidence>